<sequence length="1162" mass="131682">MSEPPQKATGGSNATPHQGGGVGSSSGEKSSTTRRGRSPTPDDLTQPSPPFHELVMLLEEVSKKSIKKRELLDRFFKTWRKDGFGSMYPLLRLLLPKLDNERRQYGLKESKMADLYISNLKILPGSEPALKLKNWKEGTRDSAGDFSLVVREVVASRSLVTHPMGHTIRDVNQLLTKLSKAREKSEIFKTLVQSYTALENKWIVRIINKDLKIGMSENSVFPCYHPDALELFNVCSELRKTVLDCADPTVKVVTASVNVNHPFKPMLSKRIPTARDVIVSMENMPFWIETKVDGERVQIHKDGENYRYWSRNSTEYTHLYGATPKEGSLTPFIHPLINPKAEKLILDGEMVEYDPATEEVIRFGTVKTAGGDHSESTHKRRPMLYVFDVINMNGASIIEHSLETRREMLNSIIPKEYKGRLEILKHTTGTTEQHIVDAIDEAIMDRQEGVIVKNPRSAYIPNGRGEQWVKIKPEYVDGVFDSLDVLIVGGYYGSGTRGGHGVISSYICAVRDNTSKSQTGKKFLTFCKFGSGFTYQQMGKFSQRLGPYWKEYKHYRENPWVDLVDNAKMRPDVIIDPEKSIVVEIKASEILANSESYASEYTVRFPRFLRIREDKDASSCMTMSEVHRMYREFKGKLSMRAIDTSLTKTKTKAKQAGLRKVTQAHLLHSIVGDTSVVKVETDLFKGQVFWVIHGDSLQNKGELEVLIKRFGGKQSQSAHMDKTIVIAGENGPGIVGLKMRGDKNIVLPTWIRDCVKQSRLVPLNPKYMLFTTKETESEFRLIMDEFEDSYTEPLSTGALQEILNKMENRSALVKRKREEKAQERAAKIRVKRLNNLEDQLDDIAFSTGTSTGVDRDVKRSLVAMERAVGGWALRDAERARRITAAMTRKYGQNGETEPPQGMFQGVEVVMVYPPRPEEYLANSVLKDNKGKQIIKDEYGVNSHGKDLTERGAGNGSDGHIKDLTMFDMLSKAFDHWSWKKESQAQTSPLDDTLPVRSIDREADALHWQLVAQETLQKERLASTLSTLTDYKICHNNLDIVKAILEIHGARVIPQEQCTIDFCQHRLRNRVRLRDRLDNGSDCDSQEAEGEGEDAGLPLELLVLFDPLYLDTVDLWRDAMKVSALYGPRASTFEVPRLVTSDWVMQSQMNKYRVPEEGYYPAK</sequence>
<dbReference type="InterPro" id="IPR029710">
    <property type="entry name" value="LIG4"/>
</dbReference>
<evidence type="ECO:0000256" key="6">
    <source>
        <dbReference type="ARBA" id="ARBA00022598"/>
    </source>
</evidence>
<dbReference type="Pfam" id="PF04675">
    <property type="entry name" value="DNA_ligase_A_N"/>
    <property type="match status" value="1"/>
</dbReference>
<evidence type="ECO:0000256" key="11">
    <source>
        <dbReference type="ARBA" id="ARBA00022840"/>
    </source>
</evidence>
<dbReference type="SUPFAM" id="SSF117018">
    <property type="entry name" value="ATP-dependent DNA ligase DNA-binding domain"/>
    <property type="match status" value="1"/>
</dbReference>
<evidence type="ECO:0000256" key="10">
    <source>
        <dbReference type="ARBA" id="ARBA00022763"/>
    </source>
</evidence>
<evidence type="ECO:0000256" key="18">
    <source>
        <dbReference type="ARBA" id="ARBA00034003"/>
    </source>
</evidence>
<evidence type="ECO:0000256" key="15">
    <source>
        <dbReference type="ARBA" id="ARBA00023242"/>
    </source>
</evidence>
<dbReference type="SMART" id="SM00292">
    <property type="entry name" value="BRCT"/>
    <property type="match status" value="1"/>
</dbReference>
<dbReference type="InterPro" id="IPR016059">
    <property type="entry name" value="DNA_ligase_ATP-dep_CS"/>
</dbReference>
<dbReference type="InterPro" id="IPR012308">
    <property type="entry name" value="DNA_ligase_ATP-dep_N"/>
</dbReference>
<keyword evidence="14" id="KW-0234">DNA repair</keyword>
<comment type="subcellular location">
    <subcellularLocation>
        <location evidence="2">Nucleus</location>
    </subcellularLocation>
</comment>
<name>A0ABQ7JZN2_9FUNG</name>
<feature type="domain" description="ATP-dependent DNA ligase family profile" evidence="21">
    <location>
        <begin position="375"/>
        <end position="499"/>
    </location>
</feature>
<dbReference type="PROSITE" id="PS00333">
    <property type="entry name" value="DNA_LIGASE_A2"/>
    <property type="match status" value="1"/>
</dbReference>
<keyword evidence="9" id="KW-0547">Nucleotide-binding</keyword>
<dbReference type="PROSITE" id="PS50160">
    <property type="entry name" value="DNA_LIGASE_A3"/>
    <property type="match status" value="1"/>
</dbReference>
<dbReference type="SUPFAM" id="SSF56091">
    <property type="entry name" value="DNA ligase/mRNA capping enzyme, catalytic domain"/>
    <property type="match status" value="1"/>
</dbReference>
<dbReference type="GO" id="GO:0016874">
    <property type="term" value="F:ligase activity"/>
    <property type="evidence" value="ECO:0007669"/>
    <property type="project" value="UniProtKB-KW"/>
</dbReference>
<feature type="region of interest" description="Disordered" evidence="20">
    <location>
        <begin position="1"/>
        <end position="49"/>
    </location>
</feature>
<evidence type="ECO:0000256" key="2">
    <source>
        <dbReference type="ARBA" id="ARBA00004123"/>
    </source>
</evidence>
<comment type="cofactor">
    <cofactor evidence="1">
        <name>Mg(2+)</name>
        <dbReference type="ChEBI" id="CHEBI:18420"/>
    </cofactor>
</comment>
<reference evidence="23 24" key="1">
    <citation type="journal article" date="2020" name="Fungal Divers.">
        <title>Resolving the Mortierellaceae phylogeny through synthesis of multi-gene phylogenetics and phylogenomics.</title>
        <authorList>
            <person name="Vandepol N."/>
            <person name="Liber J."/>
            <person name="Desiro A."/>
            <person name="Na H."/>
            <person name="Kennedy M."/>
            <person name="Barry K."/>
            <person name="Grigoriev I.V."/>
            <person name="Miller A.N."/>
            <person name="O'Donnell K."/>
            <person name="Stajich J.E."/>
            <person name="Bonito G."/>
        </authorList>
    </citation>
    <scope>NUCLEOTIDE SEQUENCE [LARGE SCALE GENOMIC DNA]</scope>
    <source>
        <strain evidence="23 24">AD045</strain>
    </source>
</reference>
<dbReference type="InterPro" id="IPR044125">
    <property type="entry name" value="Adenylation_DNA_ligase_IV"/>
</dbReference>
<dbReference type="InterPro" id="IPR012310">
    <property type="entry name" value="DNA_ligase_ATP-dep_cent"/>
</dbReference>
<keyword evidence="7" id="KW-0479">Metal-binding</keyword>
<dbReference type="EMBL" id="JAAAIM010000509">
    <property type="protein sequence ID" value="KAG0287216.1"/>
    <property type="molecule type" value="Genomic_DNA"/>
</dbReference>
<evidence type="ECO:0000256" key="9">
    <source>
        <dbReference type="ARBA" id="ARBA00022741"/>
    </source>
</evidence>
<dbReference type="InterPro" id="IPR036599">
    <property type="entry name" value="DNA_ligase_N_sf"/>
</dbReference>
<evidence type="ECO:0000256" key="12">
    <source>
        <dbReference type="ARBA" id="ARBA00022842"/>
    </source>
</evidence>
<dbReference type="CDD" id="cd07903">
    <property type="entry name" value="Adenylation_DNA_ligase_IV"/>
    <property type="match status" value="1"/>
</dbReference>
<dbReference type="PROSITE" id="PS50172">
    <property type="entry name" value="BRCT"/>
    <property type="match status" value="1"/>
</dbReference>
<keyword evidence="24" id="KW-1185">Reference proteome</keyword>
<evidence type="ECO:0000256" key="3">
    <source>
        <dbReference type="ARBA" id="ARBA00007572"/>
    </source>
</evidence>
<keyword evidence="11" id="KW-0067">ATP-binding</keyword>
<dbReference type="NCBIfam" id="TIGR00574">
    <property type="entry name" value="dnl1"/>
    <property type="match status" value="1"/>
</dbReference>
<dbReference type="InterPro" id="IPR012309">
    <property type="entry name" value="DNA_ligase_ATP-dep_C"/>
</dbReference>
<dbReference type="InterPro" id="IPR001357">
    <property type="entry name" value="BRCT_dom"/>
</dbReference>
<keyword evidence="13" id="KW-0233">DNA recombination</keyword>
<evidence type="ECO:0000313" key="24">
    <source>
        <dbReference type="Proteomes" id="UP001194696"/>
    </source>
</evidence>
<organism evidence="23 24">
    <name type="scientific">Linnemannia gamsii</name>
    <dbReference type="NCBI Taxonomy" id="64522"/>
    <lineage>
        <taxon>Eukaryota</taxon>
        <taxon>Fungi</taxon>
        <taxon>Fungi incertae sedis</taxon>
        <taxon>Mucoromycota</taxon>
        <taxon>Mortierellomycotina</taxon>
        <taxon>Mortierellomycetes</taxon>
        <taxon>Mortierellales</taxon>
        <taxon>Mortierellaceae</taxon>
        <taxon>Linnemannia</taxon>
    </lineage>
</organism>
<dbReference type="Gene3D" id="2.40.50.140">
    <property type="entry name" value="Nucleic acid-binding proteins"/>
    <property type="match status" value="1"/>
</dbReference>
<dbReference type="EC" id="6.5.1.1" evidence="4"/>
<protein>
    <recommendedName>
        <fullName evidence="5">DNA ligase 4</fullName>
        <ecNumber evidence="4">6.5.1.1</ecNumber>
    </recommendedName>
    <alternativeName>
        <fullName evidence="17">DNA ligase IV</fullName>
    </alternativeName>
    <alternativeName>
        <fullName evidence="16">Polydeoxyribonucleotide synthase [ATP] 4</fullName>
    </alternativeName>
</protein>
<dbReference type="PANTHER" id="PTHR45997:SF1">
    <property type="entry name" value="DNA LIGASE 4"/>
    <property type="match status" value="1"/>
</dbReference>
<evidence type="ECO:0000259" key="22">
    <source>
        <dbReference type="PROSITE" id="PS50172"/>
    </source>
</evidence>
<comment type="similarity">
    <text evidence="3 19">Belongs to the ATP-dependent DNA ligase family.</text>
</comment>
<comment type="caution">
    <text evidence="23">The sequence shown here is derived from an EMBL/GenBank/DDBJ whole genome shotgun (WGS) entry which is preliminary data.</text>
</comment>
<accession>A0ABQ7JZN2</accession>
<evidence type="ECO:0000256" key="1">
    <source>
        <dbReference type="ARBA" id="ARBA00001946"/>
    </source>
</evidence>
<dbReference type="Pfam" id="PF16589">
    <property type="entry name" value="BRCT_2"/>
    <property type="match status" value="1"/>
</dbReference>
<evidence type="ECO:0000256" key="20">
    <source>
        <dbReference type="SAM" id="MobiDB-lite"/>
    </source>
</evidence>
<dbReference type="Gene3D" id="3.30.470.30">
    <property type="entry name" value="DNA ligase/mRNA capping enzyme"/>
    <property type="match status" value="1"/>
</dbReference>
<keyword evidence="10" id="KW-0227">DNA damage</keyword>
<evidence type="ECO:0000256" key="4">
    <source>
        <dbReference type="ARBA" id="ARBA00012727"/>
    </source>
</evidence>
<dbReference type="Gene3D" id="1.10.3260.10">
    <property type="entry name" value="DNA ligase, ATP-dependent, N-terminal domain"/>
    <property type="match status" value="1"/>
</dbReference>
<keyword evidence="12" id="KW-0460">Magnesium</keyword>
<evidence type="ECO:0000313" key="23">
    <source>
        <dbReference type="EMBL" id="KAG0287216.1"/>
    </source>
</evidence>
<dbReference type="SUPFAM" id="SSF52113">
    <property type="entry name" value="BRCT domain"/>
    <property type="match status" value="1"/>
</dbReference>
<evidence type="ECO:0000256" key="7">
    <source>
        <dbReference type="ARBA" id="ARBA00022723"/>
    </source>
</evidence>
<dbReference type="Proteomes" id="UP001194696">
    <property type="component" value="Unassembled WGS sequence"/>
</dbReference>
<evidence type="ECO:0000256" key="5">
    <source>
        <dbReference type="ARBA" id="ARBA00022073"/>
    </source>
</evidence>
<keyword evidence="6 23" id="KW-0436">Ligase</keyword>
<dbReference type="InterPro" id="IPR000977">
    <property type="entry name" value="DNA_ligase_ATP-dep"/>
</dbReference>
<evidence type="ECO:0000256" key="8">
    <source>
        <dbReference type="ARBA" id="ARBA00022737"/>
    </source>
</evidence>
<evidence type="ECO:0000259" key="21">
    <source>
        <dbReference type="PROSITE" id="PS50160"/>
    </source>
</evidence>
<keyword evidence="15" id="KW-0539">Nucleus</keyword>
<evidence type="ECO:0000256" key="13">
    <source>
        <dbReference type="ARBA" id="ARBA00023172"/>
    </source>
</evidence>
<evidence type="ECO:0000256" key="19">
    <source>
        <dbReference type="RuleBase" id="RU004196"/>
    </source>
</evidence>
<evidence type="ECO:0000256" key="16">
    <source>
        <dbReference type="ARBA" id="ARBA00030676"/>
    </source>
</evidence>
<dbReference type="SUPFAM" id="SSF50249">
    <property type="entry name" value="Nucleic acid-binding proteins"/>
    <property type="match status" value="1"/>
</dbReference>
<dbReference type="InterPro" id="IPR012340">
    <property type="entry name" value="NA-bd_OB-fold"/>
</dbReference>
<evidence type="ECO:0000256" key="17">
    <source>
        <dbReference type="ARBA" id="ARBA00031942"/>
    </source>
</evidence>
<dbReference type="Pfam" id="PF04679">
    <property type="entry name" value="DNA_ligase_A_C"/>
    <property type="match status" value="1"/>
</dbReference>
<dbReference type="Gene3D" id="3.40.50.10190">
    <property type="entry name" value="BRCT domain"/>
    <property type="match status" value="1"/>
</dbReference>
<dbReference type="Pfam" id="PF01068">
    <property type="entry name" value="DNA_ligase_A_M"/>
    <property type="match status" value="1"/>
</dbReference>
<comment type="catalytic activity">
    <reaction evidence="18">
        <text>ATP + (deoxyribonucleotide)n-3'-hydroxyl + 5'-phospho-(deoxyribonucleotide)m = (deoxyribonucleotide)n+m + AMP + diphosphate.</text>
        <dbReference type="EC" id="6.5.1.1"/>
    </reaction>
</comment>
<dbReference type="InterPro" id="IPR036420">
    <property type="entry name" value="BRCT_dom_sf"/>
</dbReference>
<gene>
    <name evidence="23" type="primary">LIG4</name>
    <name evidence="23" type="ORF">BGZ96_008830</name>
</gene>
<dbReference type="CDD" id="cd07968">
    <property type="entry name" value="OBF_DNA_ligase_IV"/>
    <property type="match status" value="1"/>
</dbReference>
<evidence type="ECO:0000256" key="14">
    <source>
        <dbReference type="ARBA" id="ARBA00023204"/>
    </source>
</evidence>
<dbReference type="PANTHER" id="PTHR45997">
    <property type="entry name" value="DNA LIGASE 4"/>
    <property type="match status" value="1"/>
</dbReference>
<feature type="domain" description="BRCT" evidence="22">
    <location>
        <begin position="679"/>
        <end position="768"/>
    </location>
</feature>
<keyword evidence="8" id="KW-0677">Repeat</keyword>
<proteinExistence type="inferred from homology"/>